<evidence type="ECO:0000313" key="2">
    <source>
        <dbReference type="EMBL" id="GBN47540.1"/>
    </source>
</evidence>
<name>A0A4Y2PAR3_ARAVE</name>
<feature type="compositionally biased region" description="Low complexity" evidence="1">
    <location>
        <begin position="75"/>
        <end position="84"/>
    </location>
</feature>
<dbReference type="Proteomes" id="UP000499080">
    <property type="component" value="Unassembled WGS sequence"/>
</dbReference>
<organism evidence="2 3">
    <name type="scientific">Araneus ventricosus</name>
    <name type="common">Orbweaver spider</name>
    <name type="synonym">Epeira ventricosa</name>
    <dbReference type="NCBI Taxonomy" id="182803"/>
    <lineage>
        <taxon>Eukaryota</taxon>
        <taxon>Metazoa</taxon>
        <taxon>Ecdysozoa</taxon>
        <taxon>Arthropoda</taxon>
        <taxon>Chelicerata</taxon>
        <taxon>Arachnida</taxon>
        <taxon>Araneae</taxon>
        <taxon>Araneomorphae</taxon>
        <taxon>Entelegynae</taxon>
        <taxon>Araneoidea</taxon>
        <taxon>Araneidae</taxon>
        <taxon>Araneus</taxon>
    </lineage>
</organism>
<feature type="compositionally biased region" description="Basic residues" evidence="1">
    <location>
        <begin position="85"/>
        <end position="94"/>
    </location>
</feature>
<reference evidence="2 3" key="1">
    <citation type="journal article" date="2019" name="Sci. Rep.">
        <title>Orb-weaving spider Araneus ventricosus genome elucidates the spidroin gene catalogue.</title>
        <authorList>
            <person name="Kono N."/>
            <person name="Nakamura H."/>
            <person name="Ohtoshi R."/>
            <person name="Moran D.A.P."/>
            <person name="Shinohara A."/>
            <person name="Yoshida Y."/>
            <person name="Fujiwara M."/>
            <person name="Mori M."/>
            <person name="Tomita M."/>
            <person name="Arakawa K."/>
        </authorList>
    </citation>
    <scope>NUCLEOTIDE SEQUENCE [LARGE SCALE GENOMIC DNA]</scope>
</reference>
<proteinExistence type="predicted"/>
<protein>
    <submittedName>
        <fullName evidence="2">Uncharacterized protein</fullName>
    </submittedName>
</protein>
<sequence>MANQVSPYSKFINNLQVEIPDSVITLIDTSADESVPETNLAEPLKRFPLERRLRIYTDTEDDTPPAESSSRRRSVSVSGGNSTGSRRKRRRKRTVSMELPKSNHKSDSYSYSTIPREQELPSGQCLDFKFAFDSDVKLVGRPKSVTCELNGYLYTYKLDKVIKMPSDV</sequence>
<keyword evidence="3" id="KW-1185">Reference proteome</keyword>
<accession>A0A4Y2PAR3</accession>
<gene>
    <name evidence="2" type="ORF">AVEN_122682_1</name>
</gene>
<comment type="caution">
    <text evidence="2">The sequence shown here is derived from an EMBL/GenBank/DDBJ whole genome shotgun (WGS) entry which is preliminary data.</text>
</comment>
<evidence type="ECO:0000313" key="3">
    <source>
        <dbReference type="Proteomes" id="UP000499080"/>
    </source>
</evidence>
<dbReference type="EMBL" id="BGPR01010696">
    <property type="protein sequence ID" value="GBN47540.1"/>
    <property type="molecule type" value="Genomic_DNA"/>
</dbReference>
<feature type="region of interest" description="Disordered" evidence="1">
    <location>
        <begin position="55"/>
        <end position="112"/>
    </location>
</feature>
<dbReference type="AlphaFoldDB" id="A0A4Y2PAR3"/>
<evidence type="ECO:0000256" key="1">
    <source>
        <dbReference type="SAM" id="MobiDB-lite"/>
    </source>
</evidence>